<protein>
    <submittedName>
        <fullName evidence="1">Uncharacterized protein</fullName>
    </submittedName>
</protein>
<sequence>MSGFANEAYSHLPEEIGAGYAERLRDLSEEEFEQQLEQRLDSLRAVLLQSGYPAPAAALICQTAREVAEATRQQA</sequence>
<evidence type="ECO:0000313" key="2">
    <source>
        <dbReference type="Proteomes" id="UP001201985"/>
    </source>
</evidence>
<name>A0ABS9W880_9PROT</name>
<comment type="caution">
    <text evidence="1">The sequence shown here is derived from an EMBL/GenBank/DDBJ whole genome shotgun (WGS) entry which is preliminary data.</text>
</comment>
<dbReference type="Proteomes" id="UP001201985">
    <property type="component" value="Unassembled WGS sequence"/>
</dbReference>
<reference evidence="1 2" key="1">
    <citation type="submission" date="2022-03" db="EMBL/GenBank/DDBJ databases">
        <title>Complete genome analysis of Roseomonas KG 17.1 : a prolific producer of plant growth promoters.</title>
        <authorList>
            <person name="Saadouli I."/>
            <person name="Najjari A."/>
            <person name="Mosbah A."/>
            <person name="Ouzari H.I."/>
        </authorList>
    </citation>
    <scope>NUCLEOTIDE SEQUENCE [LARGE SCALE GENOMIC DNA]</scope>
    <source>
        <strain evidence="1 2">KG17-1</strain>
    </source>
</reference>
<accession>A0ABS9W880</accession>
<evidence type="ECO:0000313" key="1">
    <source>
        <dbReference type="EMBL" id="MCI0755489.1"/>
    </source>
</evidence>
<proteinExistence type="predicted"/>
<dbReference type="RefSeq" id="WP_157986075.1">
    <property type="nucleotide sequence ID" value="NZ_JALBUU010000032.1"/>
</dbReference>
<keyword evidence="2" id="KW-1185">Reference proteome</keyword>
<dbReference type="EMBL" id="JALBUU010000032">
    <property type="protein sequence ID" value="MCI0755489.1"/>
    <property type="molecule type" value="Genomic_DNA"/>
</dbReference>
<organism evidence="1 2">
    <name type="scientific">Teichococcus vastitatis</name>
    <dbReference type="NCBI Taxonomy" id="2307076"/>
    <lineage>
        <taxon>Bacteria</taxon>
        <taxon>Pseudomonadati</taxon>
        <taxon>Pseudomonadota</taxon>
        <taxon>Alphaproteobacteria</taxon>
        <taxon>Acetobacterales</taxon>
        <taxon>Roseomonadaceae</taxon>
        <taxon>Roseomonas</taxon>
    </lineage>
</organism>
<gene>
    <name evidence="1" type="ORF">MON41_17365</name>
</gene>